<proteinExistence type="predicted"/>
<evidence type="ECO:0000313" key="2">
    <source>
        <dbReference type="Proteomes" id="UP001165960"/>
    </source>
</evidence>
<accession>A0ACC2RLN3</accession>
<dbReference type="EMBL" id="QTSX02007129">
    <property type="protein sequence ID" value="KAJ9050946.1"/>
    <property type="molecule type" value="Genomic_DNA"/>
</dbReference>
<organism evidence="1 2">
    <name type="scientific">Entomophthora muscae</name>
    <dbReference type="NCBI Taxonomy" id="34485"/>
    <lineage>
        <taxon>Eukaryota</taxon>
        <taxon>Fungi</taxon>
        <taxon>Fungi incertae sedis</taxon>
        <taxon>Zoopagomycota</taxon>
        <taxon>Entomophthoromycotina</taxon>
        <taxon>Entomophthoromycetes</taxon>
        <taxon>Entomophthorales</taxon>
        <taxon>Entomophthoraceae</taxon>
        <taxon>Entomophthora</taxon>
    </lineage>
</organism>
<reference evidence="1" key="1">
    <citation type="submission" date="2022-04" db="EMBL/GenBank/DDBJ databases">
        <title>Genome of the entomopathogenic fungus Entomophthora muscae.</title>
        <authorList>
            <person name="Elya C."/>
            <person name="Lovett B.R."/>
            <person name="Lee E."/>
            <person name="Macias A.M."/>
            <person name="Hajek A.E."/>
            <person name="De Bivort B.L."/>
            <person name="Kasson M.T."/>
            <person name="De Fine Licht H.H."/>
            <person name="Stajich J.E."/>
        </authorList>
    </citation>
    <scope>NUCLEOTIDE SEQUENCE</scope>
    <source>
        <strain evidence="1">Berkeley</strain>
    </source>
</reference>
<comment type="caution">
    <text evidence="1">The sequence shown here is derived from an EMBL/GenBank/DDBJ whole genome shotgun (WGS) entry which is preliminary data.</text>
</comment>
<sequence>MGVICNDSALIDSSALDFLGQDFIGIFLELQHEGLEGSKLLNLTLFKSSPFLPCLEEHVLVPNVRVVTQFGPNFSKACRVKEVKEVAVVLKEIEPSSKLIAAKSANRLKSPELEGSEEKGGTLGGAS</sequence>
<evidence type="ECO:0000313" key="1">
    <source>
        <dbReference type="EMBL" id="KAJ9050946.1"/>
    </source>
</evidence>
<gene>
    <name evidence="1" type="ORF">DSO57_1009304</name>
</gene>
<dbReference type="Proteomes" id="UP001165960">
    <property type="component" value="Unassembled WGS sequence"/>
</dbReference>
<keyword evidence="2" id="KW-1185">Reference proteome</keyword>
<name>A0ACC2RLN3_9FUNG</name>
<protein>
    <submittedName>
        <fullName evidence="1">Uncharacterized protein</fullName>
    </submittedName>
</protein>